<dbReference type="Proteomes" id="UP001341840">
    <property type="component" value="Unassembled WGS sequence"/>
</dbReference>
<feature type="region of interest" description="Disordered" evidence="4">
    <location>
        <begin position="161"/>
        <end position="191"/>
    </location>
</feature>
<evidence type="ECO:0008006" key="7">
    <source>
        <dbReference type="Google" id="ProtNLM"/>
    </source>
</evidence>
<comment type="caution">
    <text evidence="5">The sequence shown here is derived from an EMBL/GenBank/DDBJ whole genome shotgun (WGS) entry which is preliminary data.</text>
</comment>
<name>A0ABU6SCS0_9FABA</name>
<dbReference type="Gene3D" id="1.25.40.10">
    <property type="entry name" value="Tetratricopeptide repeat domain"/>
    <property type="match status" value="1"/>
</dbReference>
<evidence type="ECO:0000313" key="5">
    <source>
        <dbReference type="EMBL" id="MED6133879.1"/>
    </source>
</evidence>
<dbReference type="InterPro" id="IPR011990">
    <property type="entry name" value="TPR-like_helical_dom_sf"/>
</dbReference>
<dbReference type="PANTHER" id="PTHR45613:SF207">
    <property type="entry name" value="OS08G0300700 PROTEIN"/>
    <property type="match status" value="1"/>
</dbReference>
<organism evidence="5 6">
    <name type="scientific">Stylosanthes scabra</name>
    <dbReference type="NCBI Taxonomy" id="79078"/>
    <lineage>
        <taxon>Eukaryota</taxon>
        <taxon>Viridiplantae</taxon>
        <taxon>Streptophyta</taxon>
        <taxon>Embryophyta</taxon>
        <taxon>Tracheophyta</taxon>
        <taxon>Spermatophyta</taxon>
        <taxon>Magnoliopsida</taxon>
        <taxon>eudicotyledons</taxon>
        <taxon>Gunneridae</taxon>
        <taxon>Pentapetalae</taxon>
        <taxon>rosids</taxon>
        <taxon>fabids</taxon>
        <taxon>Fabales</taxon>
        <taxon>Fabaceae</taxon>
        <taxon>Papilionoideae</taxon>
        <taxon>50 kb inversion clade</taxon>
        <taxon>dalbergioids sensu lato</taxon>
        <taxon>Dalbergieae</taxon>
        <taxon>Pterocarpus clade</taxon>
        <taxon>Stylosanthes</taxon>
    </lineage>
</organism>
<evidence type="ECO:0000256" key="1">
    <source>
        <dbReference type="ARBA" id="ARBA00022737"/>
    </source>
</evidence>
<feature type="coiled-coil region" evidence="3">
    <location>
        <begin position="96"/>
        <end position="123"/>
    </location>
</feature>
<evidence type="ECO:0000256" key="3">
    <source>
        <dbReference type="SAM" id="Coils"/>
    </source>
</evidence>
<accession>A0ABU6SCS0</accession>
<reference evidence="5 6" key="1">
    <citation type="journal article" date="2023" name="Plants (Basel)">
        <title>Bridging the Gap: Combining Genomics and Transcriptomics Approaches to Understand Stylosanthes scabra, an Orphan Legume from the Brazilian Caatinga.</title>
        <authorList>
            <person name="Ferreira-Neto J.R.C."/>
            <person name="da Silva M.D."/>
            <person name="Binneck E."/>
            <person name="de Melo N.F."/>
            <person name="da Silva R.H."/>
            <person name="de Melo A.L.T.M."/>
            <person name="Pandolfi V."/>
            <person name="Bustamante F.O."/>
            <person name="Brasileiro-Vidal A.C."/>
            <person name="Benko-Iseppon A.M."/>
        </authorList>
    </citation>
    <scope>NUCLEOTIDE SEQUENCE [LARGE SCALE GENOMIC DNA]</scope>
    <source>
        <tissue evidence="5">Leaves</tissue>
    </source>
</reference>
<dbReference type="InterPro" id="IPR002885">
    <property type="entry name" value="PPR_rpt"/>
</dbReference>
<dbReference type="NCBIfam" id="TIGR00756">
    <property type="entry name" value="PPR"/>
    <property type="match status" value="2"/>
</dbReference>
<proteinExistence type="predicted"/>
<evidence type="ECO:0000256" key="2">
    <source>
        <dbReference type="PROSITE-ProRule" id="PRU00708"/>
    </source>
</evidence>
<evidence type="ECO:0000256" key="4">
    <source>
        <dbReference type="SAM" id="MobiDB-lite"/>
    </source>
</evidence>
<feature type="compositionally biased region" description="Polar residues" evidence="4">
    <location>
        <begin position="161"/>
        <end position="178"/>
    </location>
</feature>
<keyword evidence="3" id="KW-0175">Coiled coil</keyword>
<sequence>MFDMLLESGHKPDFVTYSSIIDGFFLVNKVNEAAKLFDSMIKAGLAPSVQSYSIMINGYCKNKMVDQAITLFKEMRCKSLVPNIGALWMVSTTRAAAVMEARMDAMEKQIAELRAEFKADNQEMMRQIQVMFSQHMLPTHLSQNHSQTLNEGPIENQHQEQNAANEGAQNVRQGSVENTIPAPRRYEPNRKIDVPKFSGEDVCGWLIKIERYFRVI</sequence>
<feature type="repeat" description="PPR" evidence="2">
    <location>
        <begin position="13"/>
        <end position="47"/>
    </location>
</feature>
<dbReference type="Pfam" id="PF13041">
    <property type="entry name" value="PPR_2"/>
    <property type="match status" value="1"/>
</dbReference>
<evidence type="ECO:0000313" key="6">
    <source>
        <dbReference type="Proteomes" id="UP001341840"/>
    </source>
</evidence>
<protein>
    <recommendedName>
        <fullName evidence="7">Pentatricopeptide repeat-containing protein</fullName>
    </recommendedName>
</protein>
<dbReference type="PANTHER" id="PTHR45613">
    <property type="entry name" value="PENTATRICOPEPTIDE REPEAT-CONTAINING PROTEIN"/>
    <property type="match status" value="1"/>
</dbReference>
<dbReference type="EMBL" id="JASCZI010060557">
    <property type="protein sequence ID" value="MED6133879.1"/>
    <property type="molecule type" value="Genomic_DNA"/>
</dbReference>
<feature type="repeat" description="PPR" evidence="2">
    <location>
        <begin position="48"/>
        <end position="82"/>
    </location>
</feature>
<gene>
    <name evidence="5" type="ORF">PIB30_032342</name>
</gene>
<keyword evidence="1" id="KW-0677">Repeat</keyword>
<dbReference type="PROSITE" id="PS51375">
    <property type="entry name" value="PPR"/>
    <property type="match status" value="2"/>
</dbReference>
<keyword evidence="6" id="KW-1185">Reference proteome</keyword>